<accession>A0A317YVN0</accession>
<keyword evidence="3" id="KW-1003">Cell membrane</keyword>
<dbReference type="RefSeq" id="WP_015729708.1">
    <property type="nucleotide sequence ID" value="NZ_BAAFHT010000005.1"/>
</dbReference>
<dbReference type="InterPro" id="IPR001927">
    <property type="entry name" value="Na/Gal_symport"/>
</dbReference>
<feature type="transmembrane region" description="Helical" evidence="9">
    <location>
        <begin position="323"/>
        <end position="351"/>
    </location>
</feature>
<dbReference type="PANTHER" id="PTHR11328:SF36">
    <property type="entry name" value="MELIBIOSE PERMEASE"/>
    <property type="match status" value="1"/>
</dbReference>
<evidence type="ECO:0000256" key="7">
    <source>
        <dbReference type="ARBA" id="ARBA00022989"/>
    </source>
</evidence>
<feature type="transmembrane region" description="Helical" evidence="9">
    <location>
        <begin position="12"/>
        <end position="35"/>
    </location>
</feature>
<dbReference type="Proteomes" id="UP000246800">
    <property type="component" value="Unassembled WGS sequence"/>
</dbReference>
<feature type="transmembrane region" description="Helical" evidence="9">
    <location>
        <begin position="80"/>
        <end position="99"/>
    </location>
</feature>
<dbReference type="InterPro" id="IPR018043">
    <property type="entry name" value="Na/Gal_symport_CS"/>
</dbReference>
<dbReference type="Gene3D" id="1.20.1250.20">
    <property type="entry name" value="MFS general substrate transporter like domains"/>
    <property type="match status" value="1"/>
</dbReference>
<reference evidence="11 13" key="1">
    <citation type="journal article" date="2018" name="Vet. Microbiol.">
        <title>Clonal diversity and geographic distribution of methicillin-resistant Staphylococcus pseudintermedius from Australian animals: Discovery of novel sequence types.</title>
        <authorList>
            <person name="Worthing K.A."/>
            <person name="Abraham S."/>
            <person name="Coombs G.W."/>
            <person name="Pang S."/>
            <person name="Saputra S."/>
            <person name="Jordan D."/>
            <person name="Trott D.J."/>
            <person name="Norris J.M."/>
        </authorList>
    </citation>
    <scope>NUCLEOTIDE SEQUENCE [LARGE SCALE GENOMIC DNA]</scope>
    <source>
        <strain evidence="11 13">ST525 1</strain>
    </source>
</reference>
<dbReference type="Proteomes" id="UP000600220">
    <property type="component" value="Unassembled WGS sequence"/>
</dbReference>
<reference evidence="14" key="3">
    <citation type="journal article" date="2018" name="Vet. Microbiol.">
        <title>Molecular epidemiology of methicillin-resistant staphylococci amongst veterinary personnel, personnel-owned pets, patients and the hospital environment of two companion animal veterinary hospitals.</title>
        <authorList>
            <person name="Worthing K.A."/>
            <person name="Brown J."/>
            <person name="Gerber L."/>
            <person name="Abraham S."/>
            <person name="Trott D."/>
            <person name="Norris J.M."/>
        </authorList>
    </citation>
    <scope>NUCLEOTIDE SEQUENCE [LARGE SCALE GENOMIC DNA]</scope>
    <source>
        <strain evidence="14">ST496-2</strain>
    </source>
</reference>
<sequence length="459" mass="51780">MKQQLSQIQKLSFGFGAIGKDAIFNIVSLYLMYYITDIVGLSPAFVGILFFIARIWDAINDPFMGMIVDNTHNRFGKFKTWLVIGTVINAVVTVLLFTHFDLPGIWMYVYIAVMYILWGMTYTMMDIPYWSWLPNLTHQAKEREALSVIPRFFASLAAFTVGTFGLYFIELLGHGNASTGIFIFAVVCSVVFILTIAITVIVVPEDRAMEEQEGIKVRFRDVKRILFQNKELLAMMGVLLTFNLCVQTLNGTIIYYFKYVVAMPHFFSYFNAMILAEMTGLLMLPFWIRQVGRQVAFNSAITAIVGGLTVILIFGWFDPKALIWVIIGAMILRIGTGFMIGITTIAIADVIDYGEVKFGHRNESIITSTNTFLTKTSQAISALIVGLGLSILGFVPNETQSIATQNGLRIMVIVAPIILVFISALLYHKAFHLKGDYLRDIERTLTFKRQREQQLNSNE</sequence>
<dbReference type="PANTHER" id="PTHR11328">
    <property type="entry name" value="MAJOR FACILITATOR SUPERFAMILY DOMAIN-CONTAINING PROTEIN"/>
    <property type="match status" value="1"/>
</dbReference>
<feature type="transmembrane region" description="Helical" evidence="9">
    <location>
        <begin position="232"/>
        <end position="257"/>
    </location>
</feature>
<dbReference type="GO" id="GO:0008643">
    <property type="term" value="P:carbohydrate transport"/>
    <property type="evidence" value="ECO:0007669"/>
    <property type="project" value="InterPro"/>
</dbReference>
<dbReference type="EMBL" id="QQPC01000074">
    <property type="protein sequence ID" value="REA80588.1"/>
    <property type="molecule type" value="Genomic_DNA"/>
</dbReference>
<feature type="transmembrane region" description="Helical" evidence="9">
    <location>
        <begin position="105"/>
        <end position="127"/>
    </location>
</feature>
<feature type="transmembrane region" description="Helical" evidence="9">
    <location>
        <begin position="269"/>
        <end position="288"/>
    </location>
</feature>
<keyword evidence="4" id="KW-0762">Sugar transport</keyword>
<dbReference type="Pfam" id="PF13347">
    <property type="entry name" value="MFS_2"/>
    <property type="match status" value="1"/>
</dbReference>
<evidence type="ECO:0000313" key="15">
    <source>
        <dbReference type="Proteomes" id="UP000600220"/>
    </source>
</evidence>
<reference evidence="12" key="2">
    <citation type="journal article" date="2018" name="Vet. Microbiol.">
        <title>Methicillin-resistant staphylococci amongst veterinary personnel, personnel-owned pets, patients and the hospital environment of two small animal veterinary hospitals.</title>
        <authorList>
            <person name="Worthing K.A."/>
            <person name="Brown J."/>
            <person name="Gerber L."/>
            <person name="Abraham S."/>
            <person name="Trott D."/>
            <person name="Norris J.M."/>
        </authorList>
    </citation>
    <scope>NUCLEOTIDE SEQUENCE</scope>
    <source>
        <strain evidence="12">ST496-2</strain>
    </source>
</reference>
<dbReference type="NCBIfam" id="TIGR00792">
    <property type="entry name" value="gph"/>
    <property type="match status" value="1"/>
</dbReference>
<dbReference type="GO" id="GO:0005886">
    <property type="term" value="C:plasma membrane"/>
    <property type="evidence" value="ECO:0007669"/>
    <property type="project" value="UniProtKB-SubCell"/>
</dbReference>
<keyword evidence="7 9" id="KW-1133">Transmembrane helix</keyword>
<keyword evidence="6" id="KW-0769">Symport</keyword>
<dbReference type="GO" id="GO:0015293">
    <property type="term" value="F:symporter activity"/>
    <property type="evidence" value="ECO:0007669"/>
    <property type="project" value="UniProtKB-KW"/>
</dbReference>
<evidence type="ECO:0000313" key="14">
    <source>
        <dbReference type="Proteomes" id="UP000256409"/>
    </source>
</evidence>
<dbReference type="PROSITE" id="PS00872">
    <property type="entry name" value="NA_GALACTOSIDE_SYMP"/>
    <property type="match status" value="1"/>
</dbReference>
<name>A0A317YVN0_STAPS</name>
<dbReference type="InterPro" id="IPR036259">
    <property type="entry name" value="MFS_trans_sf"/>
</dbReference>
<feature type="transmembrane region" description="Helical" evidence="9">
    <location>
        <begin position="295"/>
        <end position="317"/>
    </location>
</feature>
<evidence type="ECO:0000256" key="4">
    <source>
        <dbReference type="ARBA" id="ARBA00022597"/>
    </source>
</evidence>
<keyword evidence="15" id="KW-1185">Reference proteome</keyword>
<evidence type="ECO:0000256" key="8">
    <source>
        <dbReference type="ARBA" id="ARBA00023136"/>
    </source>
</evidence>
<evidence type="ECO:0000256" key="1">
    <source>
        <dbReference type="ARBA" id="ARBA00004651"/>
    </source>
</evidence>
<feature type="transmembrane region" description="Helical" evidence="9">
    <location>
        <begin position="181"/>
        <end position="203"/>
    </location>
</feature>
<dbReference type="InterPro" id="IPR039672">
    <property type="entry name" value="MFS_2"/>
</dbReference>
<feature type="transmembrane region" description="Helical" evidence="9">
    <location>
        <begin position="407"/>
        <end position="427"/>
    </location>
</feature>
<protein>
    <submittedName>
        <fullName evidence="11">Melibiose:sodium transporter MelB</fullName>
    </submittedName>
</protein>
<evidence type="ECO:0000313" key="12">
    <source>
        <dbReference type="EMBL" id="REA80588.1"/>
    </source>
</evidence>
<dbReference type="Proteomes" id="UP000256409">
    <property type="component" value="Unassembled WGS sequence"/>
</dbReference>
<comment type="caution">
    <text evidence="11">The sequence shown here is derived from an EMBL/GenBank/DDBJ whole genome shotgun (WGS) entry which is preliminary data.</text>
</comment>
<evidence type="ECO:0000256" key="6">
    <source>
        <dbReference type="ARBA" id="ARBA00022847"/>
    </source>
</evidence>
<evidence type="ECO:0000256" key="9">
    <source>
        <dbReference type="SAM" id="Phobius"/>
    </source>
</evidence>
<evidence type="ECO:0000313" key="10">
    <source>
        <dbReference type="EMBL" id="EGQ4385560.1"/>
    </source>
</evidence>
<dbReference type="NCBIfam" id="NF007749">
    <property type="entry name" value="PRK10429.1"/>
    <property type="match status" value="1"/>
</dbReference>
<evidence type="ECO:0000256" key="5">
    <source>
        <dbReference type="ARBA" id="ARBA00022692"/>
    </source>
</evidence>
<evidence type="ECO:0000256" key="2">
    <source>
        <dbReference type="ARBA" id="ARBA00022448"/>
    </source>
</evidence>
<evidence type="ECO:0000256" key="3">
    <source>
        <dbReference type="ARBA" id="ARBA00022475"/>
    </source>
</evidence>
<proteinExistence type="predicted"/>
<evidence type="ECO:0000313" key="11">
    <source>
        <dbReference type="EMBL" id="PWZ76401.1"/>
    </source>
</evidence>
<keyword evidence="2" id="KW-0813">Transport</keyword>
<dbReference type="SUPFAM" id="SSF103473">
    <property type="entry name" value="MFS general substrate transporter"/>
    <property type="match status" value="1"/>
</dbReference>
<feature type="transmembrane region" description="Helical" evidence="9">
    <location>
        <begin position="148"/>
        <end position="169"/>
    </location>
</feature>
<feature type="transmembrane region" description="Helical" evidence="9">
    <location>
        <begin position="372"/>
        <end position="395"/>
    </location>
</feature>
<keyword evidence="8 9" id="KW-0472">Membrane</keyword>
<evidence type="ECO:0000313" key="13">
    <source>
        <dbReference type="Proteomes" id="UP000246800"/>
    </source>
</evidence>
<feature type="transmembrane region" description="Helical" evidence="9">
    <location>
        <begin position="41"/>
        <end position="59"/>
    </location>
</feature>
<dbReference type="EMBL" id="QEIT01000013">
    <property type="protein sequence ID" value="PWZ76401.1"/>
    <property type="molecule type" value="Genomic_DNA"/>
</dbReference>
<dbReference type="OrthoDB" id="9764596at2"/>
<dbReference type="CDD" id="cd17332">
    <property type="entry name" value="MFS_MelB_like"/>
    <property type="match status" value="1"/>
</dbReference>
<organism evidence="11 13">
    <name type="scientific">Staphylococcus pseudintermedius</name>
    <dbReference type="NCBI Taxonomy" id="283734"/>
    <lineage>
        <taxon>Bacteria</taxon>
        <taxon>Bacillati</taxon>
        <taxon>Bacillota</taxon>
        <taxon>Bacilli</taxon>
        <taxon>Bacillales</taxon>
        <taxon>Staphylococcaceae</taxon>
        <taxon>Staphylococcus</taxon>
        <taxon>Staphylococcus intermedius group</taxon>
    </lineage>
</organism>
<dbReference type="EMBL" id="AAXKXX010000019">
    <property type="protein sequence ID" value="EGQ4385560.1"/>
    <property type="molecule type" value="Genomic_DNA"/>
</dbReference>
<dbReference type="GO" id="GO:0006814">
    <property type="term" value="P:sodium ion transport"/>
    <property type="evidence" value="ECO:0007669"/>
    <property type="project" value="InterPro"/>
</dbReference>
<reference evidence="10 15" key="4">
    <citation type="submission" date="2018-11" db="EMBL/GenBank/DDBJ databases">
        <authorList>
            <consortium name="Veterinary Laboratory Investigation and Response Network"/>
        </authorList>
    </citation>
    <scope>NUCLEOTIDE SEQUENCE [LARGE SCALE GENOMIC DNA]</scope>
    <source>
        <strain evidence="10 15">SPSE-18-VL-LA-PA-Ryan-0021</strain>
    </source>
</reference>
<comment type="subcellular location">
    <subcellularLocation>
        <location evidence="1">Cell membrane</location>
        <topology evidence="1">Multi-pass membrane protein</topology>
    </subcellularLocation>
</comment>
<dbReference type="AlphaFoldDB" id="A0A317YVN0"/>
<gene>
    <name evidence="10" type="primary">melB</name>
    <name evidence="11" type="ORF">DD902_03085</name>
    <name evidence="12" type="ORF">DV961_10745</name>
    <name evidence="10" type="ORF">EGV54_10725</name>
</gene>
<keyword evidence="5 9" id="KW-0812">Transmembrane</keyword>